<protein>
    <submittedName>
        <fullName evidence="2">Glycerophosphoryl diester phosphodiesterase family</fullName>
    </submittedName>
</protein>
<dbReference type="Pfam" id="PF03009">
    <property type="entry name" value="GDPD"/>
    <property type="match status" value="1"/>
</dbReference>
<evidence type="ECO:0000313" key="2">
    <source>
        <dbReference type="EMBL" id="QFG74481.1"/>
    </source>
</evidence>
<dbReference type="InterPro" id="IPR017946">
    <property type="entry name" value="PLC-like_Pdiesterase_TIM-brl"/>
</dbReference>
<accession>A0A5J6VLY3</accession>
<dbReference type="GO" id="GO:0006629">
    <property type="term" value="P:lipid metabolic process"/>
    <property type="evidence" value="ECO:0007669"/>
    <property type="project" value="InterPro"/>
</dbReference>
<dbReference type="EMBL" id="MN448289">
    <property type="protein sequence ID" value="QFG74481.1"/>
    <property type="molecule type" value="Genomic_DNA"/>
</dbReference>
<dbReference type="PROSITE" id="PS51704">
    <property type="entry name" value="GP_PDE"/>
    <property type="match status" value="1"/>
</dbReference>
<dbReference type="InterPro" id="IPR030395">
    <property type="entry name" value="GP_PDE_dom"/>
</dbReference>
<dbReference type="GO" id="GO:0008081">
    <property type="term" value="F:phosphoric diester hydrolase activity"/>
    <property type="evidence" value="ECO:0007669"/>
    <property type="project" value="InterPro"/>
</dbReference>
<dbReference type="Gene3D" id="3.20.20.190">
    <property type="entry name" value="Phosphatidylinositol (PI) phosphodiesterase"/>
    <property type="match status" value="1"/>
</dbReference>
<reference evidence="2" key="1">
    <citation type="journal article" date="2019" name="Philos. Trans. R. Soc. Lond., B, Biol. Sci.">
        <title>Targeted metagenomic recovery of four divergent viruses reveals shared and distinctive characteristics of giant viruses of marine eukaryotes.</title>
        <authorList>
            <person name="Needham D.M."/>
            <person name="Poirier C."/>
            <person name="Hehenberger E."/>
            <person name="Jimenez V."/>
            <person name="Swalwell J.E."/>
            <person name="Santoro A.E."/>
            <person name="Worden A.Z."/>
        </authorList>
    </citation>
    <scope>NUCLEOTIDE SEQUENCE</scope>
    <source>
        <strain evidence="2">MPacV-611</strain>
    </source>
</reference>
<evidence type="ECO:0000259" key="1">
    <source>
        <dbReference type="PROSITE" id="PS51704"/>
    </source>
</evidence>
<sequence>MKRYSHRGIYNNISIYENTIKSFEATLKSEFNGIEADVRLINDGNAIVYHDDTLNRLFNIDKVVDGISIIELKSISNEFLLLEDLLSFIKKYDLDCILDIKNEDYLVIETINTFCKILKVNRNKITLLSWKLRNNLYPFFKIYFATEKEHLTESEILNIKNYKFNGICMPFTNNNDNTIRKIYKKNLEINLYFKRYYLKSFEKSNIRKLVNKITY</sequence>
<name>A0A5J6VLY3_9VIRU</name>
<organism evidence="2">
    <name type="scientific">Megaviridae environmental sample</name>
    <dbReference type="NCBI Taxonomy" id="1737588"/>
    <lineage>
        <taxon>Viruses</taxon>
        <taxon>Varidnaviria</taxon>
        <taxon>Bamfordvirae</taxon>
        <taxon>Nucleocytoviricota</taxon>
        <taxon>Megaviricetes</taxon>
        <taxon>Imitervirales</taxon>
        <taxon>Mimiviridae</taxon>
        <taxon>environmental samples</taxon>
    </lineage>
</organism>
<feature type="domain" description="GP-PDE" evidence="1">
    <location>
        <begin position="1"/>
        <end position="215"/>
    </location>
</feature>
<dbReference type="PANTHER" id="PTHR46211">
    <property type="entry name" value="GLYCEROPHOSPHORYL DIESTER PHOSPHODIESTERASE"/>
    <property type="match status" value="1"/>
</dbReference>
<proteinExistence type="predicted"/>
<dbReference type="PANTHER" id="PTHR46211:SF14">
    <property type="entry name" value="GLYCEROPHOSPHODIESTER PHOSPHODIESTERASE"/>
    <property type="match status" value="1"/>
</dbReference>
<dbReference type="SUPFAM" id="SSF51695">
    <property type="entry name" value="PLC-like phosphodiesterases"/>
    <property type="match status" value="1"/>
</dbReference>